<evidence type="ECO:0000313" key="3">
    <source>
        <dbReference type="Proteomes" id="UP000664859"/>
    </source>
</evidence>
<keyword evidence="3" id="KW-1185">Reference proteome</keyword>
<feature type="compositionally biased region" description="Polar residues" evidence="1">
    <location>
        <begin position="273"/>
        <end position="286"/>
    </location>
</feature>
<feature type="region of interest" description="Disordered" evidence="1">
    <location>
        <begin position="238"/>
        <end position="318"/>
    </location>
</feature>
<dbReference type="AlphaFoldDB" id="A0A836CE36"/>
<evidence type="ECO:0000256" key="1">
    <source>
        <dbReference type="SAM" id="MobiDB-lite"/>
    </source>
</evidence>
<dbReference type="Proteomes" id="UP000664859">
    <property type="component" value="Unassembled WGS sequence"/>
</dbReference>
<dbReference type="EMBL" id="JAFCMP010000246">
    <property type="protein sequence ID" value="KAG5182367.1"/>
    <property type="molecule type" value="Genomic_DNA"/>
</dbReference>
<feature type="compositionally biased region" description="Polar residues" evidence="1">
    <location>
        <begin position="253"/>
        <end position="266"/>
    </location>
</feature>
<comment type="caution">
    <text evidence="2">The sequence shown here is derived from an EMBL/GenBank/DDBJ whole genome shotgun (WGS) entry which is preliminary data.</text>
</comment>
<dbReference type="SUPFAM" id="SSF69318">
    <property type="entry name" value="Integrin alpha N-terminal domain"/>
    <property type="match status" value="1"/>
</dbReference>
<evidence type="ECO:0000313" key="2">
    <source>
        <dbReference type="EMBL" id="KAG5182367.1"/>
    </source>
</evidence>
<gene>
    <name evidence="2" type="ORF">JKP88DRAFT_245529</name>
</gene>
<sequence>MAATGRAALWVKASAHRSTPILRNAIEQPSLTGAADVGDDAQLPAPAPEPACSETGDKYVEILTQTVTAAGVGGSVGWQSMTAPGNASEWAAKVVPVCASLAEGRYRVTDVGDYDGDTYPDFVVIANESDALSVNIMTLSCQGRAIAAAWRTCALSPISDNPVRYMGADFCMLIPAAFLRAARDVPSLPPTYLRLKRENVTGDTSPGLSSTRLVRVDADADVDLLAYFNDNSKNLTWPRPLLSPLPNRRARRQSQSTFPERLQSTYDPARNGTAATATEVPLQQRSAEAPPQRCHRCMHASALGPGDTLKQRSPLMAR</sequence>
<dbReference type="InterPro" id="IPR028994">
    <property type="entry name" value="Integrin_alpha_N"/>
</dbReference>
<organism evidence="2 3">
    <name type="scientific">Tribonema minus</name>
    <dbReference type="NCBI Taxonomy" id="303371"/>
    <lineage>
        <taxon>Eukaryota</taxon>
        <taxon>Sar</taxon>
        <taxon>Stramenopiles</taxon>
        <taxon>Ochrophyta</taxon>
        <taxon>PX clade</taxon>
        <taxon>Xanthophyceae</taxon>
        <taxon>Tribonematales</taxon>
        <taxon>Tribonemataceae</taxon>
        <taxon>Tribonema</taxon>
    </lineage>
</organism>
<feature type="compositionally biased region" description="Low complexity" evidence="1">
    <location>
        <begin position="238"/>
        <end position="247"/>
    </location>
</feature>
<name>A0A836CE36_9STRA</name>
<reference evidence="2" key="1">
    <citation type="submission" date="2021-02" db="EMBL/GenBank/DDBJ databases">
        <title>First Annotated Genome of the Yellow-green Alga Tribonema minus.</title>
        <authorList>
            <person name="Mahan K.M."/>
        </authorList>
    </citation>
    <scope>NUCLEOTIDE SEQUENCE</scope>
    <source>
        <strain evidence="2">UTEX B ZZ1240</strain>
    </source>
</reference>
<proteinExistence type="predicted"/>
<protein>
    <submittedName>
        <fullName evidence="2">Uncharacterized protein</fullName>
    </submittedName>
</protein>
<accession>A0A836CE36</accession>